<feature type="transmembrane region" description="Helical" evidence="6">
    <location>
        <begin position="99"/>
        <end position="119"/>
    </location>
</feature>
<accession>A0ABP2J3M2</accession>
<feature type="transmembrane region" description="Helical" evidence="6">
    <location>
        <begin position="183"/>
        <end position="202"/>
    </location>
</feature>
<evidence type="ECO:0000256" key="4">
    <source>
        <dbReference type="ARBA" id="ARBA00022989"/>
    </source>
</evidence>
<dbReference type="Pfam" id="PF13520">
    <property type="entry name" value="AA_permease_2"/>
    <property type="match status" value="1"/>
</dbReference>
<feature type="transmembrane region" description="Helical" evidence="6">
    <location>
        <begin position="429"/>
        <end position="451"/>
    </location>
</feature>
<keyword evidence="8" id="KW-1185">Reference proteome</keyword>
<keyword evidence="4 6" id="KW-1133">Transmembrane helix</keyword>
<dbReference type="Proteomes" id="UP000004431">
    <property type="component" value="Unassembled WGS sequence"/>
</dbReference>
<organism evidence="7 8">
    <name type="scientific">Fannyhessea vaginae PB189-T1-4</name>
    <dbReference type="NCBI Taxonomy" id="866774"/>
    <lineage>
        <taxon>Bacteria</taxon>
        <taxon>Bacillati</taxon>
        <taxon>Actinomycetota</taxon>
        <taxon>Coriobacteriia</taxon>
        <taxon>Coriobacteriales</taxon>
        <taxon>Atopobiaceae</taxon>
        <taxon>Fannyhessea</taxon>
    </lineage>
</organism>
<proteinExistence type="predicted"/>
<keyword evidence="2" id="KW-1003">Cell membrane</keyword>
<feature type="transmembrane region" description="Helical" evidence="6">
    <location>
        <begin position="53"/>
        <end position="78"/>
    </location>
</feature>
<comment type="caution">
    <text evidence="7">The sequence shown here is derived from an EMBL/GenBank/DDBJ whole genome shotgun (WGS) entry which is preliminary data.</text>
</comment>
<feature type="transmembrane region" description="Helical" evidence="6">
    <location>
        <begin position="457"/>
        <end position="476"/>
    </location>
</feature>
<dbReference type="InterPro" id="IPR050367">
    <property type="entry name" value="APC_superfamily"/>
</dbReference>
<gene>
    <name evidence="7" type="ORF">HMPREF9248_0227</name>
</gene>
<reference evidence="7 8" key="1">
    <citation type="submission" date="2010-08" db="EMBL/GenBank/DDBJ databases">
        <authorList>
            <person name="Durkin A.S."/>
            <person name="Madupu R."/>
            <person name="Torralba M."/>
            <person name="Gillis M."/>
            <person name="Methe B."/>
            <person name="Sutton G."/>
            <person name="Nelson K.E."/>
        </authorList>
    </citation>
    <scope>NUCLEOTIDE SEQUENCE [LARGE SCALE GENOMIC DNA]</scope>
    <source>
        <strain evidence="7 8">PB189-T1-4</strain>
    </source>
</reference>
<comment type="subcellular location">
    <subcellularLocation>
        <location evidence="1">Cell membrane</location>
        <topology evidence="1">Multi-pass membrane protein</topology>
    </subcellularLocation>
</comment>
<feature type="transmembrane region" description="Helical" evidence="6">
    <location>
        <begin position="21"/>
        <end position="41"/>
    </location>
</feature>
<evidence type="ECO:0000256" key="1">
    <source>
        <dbReference type="ARBA" id="ARBA00004651"/>
    </source>
</evidence>
<evidence type="ECO:0000313" key="8">
    <source>
        <dbReference type="Proteomes" id="UP000004431"/>
    </source>
</evidence>
<dbReference type="RefSeq" id="WP_006304380.1">
    <property type="nucleotide sequence ID" value="NZ_AEDQ01000027.1"/>
</dbReference>
<feature type="transmembrane region" description="Helical" evidence="6">
    <location>
        <begin position="313"/>
        <end position="343"/>
    </location>
</feature>
<evidence type="ECO:0000256" key="3">
    <source>
        <dbReference type="ARBA" id="ARBA00022692"/>
    </source>
</evidence>
<dbReference type="EMBL" id="AEDQ01000027">
    <property type="protein sequence ID" value="EFL43928.1"/>
    <property type="molecule type" value="Genomic_DNA"/>
</dbReference>
<evidence type="ECO:0000256" key="2">
    <source>
        <dbReference type="ARBA" id="ARBA00022475"/>
    </source>
</evidence>
<feature type="transmembrane region" description="Helical" evidence="6">
    <location>
        <begin position="388"/>
        <end position="408"/>
    </location>
</feature>
<feature type="transmembrane region" description="Helical" evidence="6">
    <location>
        <begin position="229"/>
        <end position="247"/>
    </location>
</feature>
<sequence>MASSTSEQSVAQGSGMKKELSLFNFFTIGFGAIIGTGWVLLVGDWMVLGGGPIPAMIAFALGAVFLVPIGMCFGELTAAIPISGGIIEYVDRTFGRKMGFLTGWMLLLGNAPLCPWEAIAISKLLTDRFAKFPVLSWLTDVKLYTILGADVYLWPTVIALGFAVLVVYLNFHGAGAAAKLSSFLTKALLAGMILAMVISFMTGSPSNGMPLFSQVADAAGGKSTDATSLLAGVMAVLVLTPFFYAGFDTIPQQAEEASEGIDWKKFGIIPALALIASGIFYLICIYSFGTLIDWHEFVKSSVPALAVLERINIFFYIAMLIIATLGPLGPMNSFYGASSRLLLALGRKKMVPSAFAEIDPNSGAPKVANIVLAVLTLVGPFLGGNMLLPLTAVAALGFIFACTMAGIVCWRLRQTEPELPRPYKVNGGYLGIGAAILAGLIVIGLMVVPFSPAALKPIEWIITVAWIVIGFAIFFASQSMNSKK</sequence>
<name>A0ABP2J3M2_9ACTN</name>
<keyword evidence="3 6" id="KW-0812">Transmembrane</keyword>
<dbReference type="InterPro" id="IPR002293">
    <property type="entry name" value="AA/rel_permease1"/>
</dbReference>
<feature type="transmembrane region" description="Helical" evidence="6">
    <location>
        <begin position="268"/>
        <end position="289"/>
    </location>
</feature>
<keyword evidence="5 6" id="KW-0472">Membrane</keyword>
<protein>
    <submittedName>
        <fullName evidence="7">Amino acid permease</fullName>
    </submittedName>
</protein>
<feature type="transmembrane region" description="Helical" evidence="6">
    <location>
        <begin position="152"/>
        <end position="171"/>
    </location>
</feature>
<dbReference type="PIRSF" id="PIRSF006060">
    <property type="entry name" value="AA_transporter"/>
    <property type="match status" value="1"/>
</dbReference>
<dbReference type="PANTHER" id="PTHR42770:SF7">
    <property type="entry name" value="MEMBRANE PROTEIN"/>
    <property type="match status" value="1"/>
</dbReference>
<feature type="transmembrane region" description="Helical" evidence="6">
    <location>
        <begin position="364"/>
        <end position="382"/>
    </location>
</feature>
<evidence type="ECO:0000313" key="7">
    <source>
        <dbReference type="EMBL" id="EFL43928.1"/>
    </source>
</evidence>
<evidence type="ECO:0000256" key="5">
    <source>
        <dbReference type="ARBA" id="ARBA00023136"/>
    </source>
</evidence>
<dbReference type="PANTHER" id="PTHR42770">
    <property type="entry name" value="AMINO ACID TRANSPORTER-RELATED"/>
    <property type="match status" value="1"/>
</dbReference>
<dbReference type="Gene3D" id="1.20.1740.10">
    <property type="entry name" value="Amino acid/polyamine transporter I"/>
    <property type="match status" value="1"/>
</dbReference>
<evidence type="ECO:0000256" key="6">
    <source>
        <dbReference type="SAM" id="Phobius"/>
    </source>
</evidence>